<dbReference type="Proteomes" id="UP000423156">
    <property type="component" value="Unassembled WGS sequence"/>
</dbReference>
<name>A0AA90ZT64_9BACT</name>
<evidence type="ECO:0000313" key="1">
    <source>
        <dbReference type="EMBL" id="MQN77335.1"/>
    </source>
</evidence>
<sequence>MTEEIYNKATCLRSIIEKEKKVLKYWKDAIDATEETITLSDGLSNWRERTSIFMFISFKELKDMAIEKLTKSLEQHQKMYEEL</sequence>
<gene>
    <name evidence="1" type="ORF">F7D71_05550</name>
</gene>
<reference evidence="2" key="1">
    <citation type="submission" date="2019-09" db="EMBL/GenBank/DDBJ databases">
        <title>Distinct polysaccharide growth profiles of human intestinal Prevotella copri isolates.</title>
        <authorList>
            <person name="Fehlner-Peach H."/>
            <person name="Magnabosco C."/>
            <person name="Raghavan V."/>
            <person name="Scher J.U."/>
            <person name="Tett A."/>
            <person name="Cox L.M."/>
            <person name="Gottsegen C."/>
            <person name="Watters A."/>
            <person name="Wiltshire- Gordon J.D."/>
            <person name="Segata N."/>
            <person name="Bonneau R."/>
            <person name="Littman D.R."/>
        </authorList>
    </citation>
    <scope>NUCLEOTIDE SEQUENCE [LARGE SCALE GENOMIC DNA]</scope>
    <source>
        <strain evidence="2">BU41712</strain>
    </source>
</reference>
<evidence type="ECO:0000313" key="2">
    <source>
        <dbReference type="Proteomes" id="UP000423156"/>
    </source>
</evidence>
<comment type="caution">
    <text evidence="1">The sequence shown here is derived from an EMBL/GenBank/DDBJ whole genome shotgun (WGS) entry which is preliminary data.</text>
</comment>
<proteinExistence type="predicted"/>
<accession>A0AA90ZT64</accession>
<dbReference type="RefSeq" id="WP_153092546.1">
    <property type="nucleotide sequence ID" value="NZ_VZBZ01000074.1"/>
</dbReference>
<dbReference type="AlphaFoldDB" id="A0AA90ZT64"/>
<organism evidence="1 2">
    <name type="scientific">Segatella copri</name>
    <dbReference type="NCBI Taxonomy" id="165179"/>
    <lineage>
        <taxon>Bacteria</taxon>
        <taxon>Pseudomonadati</taxon>
        <taxon>Bacteroidota</taxon>
        <taxon>Bacteroidia</taxon>
        <taxon>Bacteroidales</taxon>
        <taxon>Prevotellaceae</taxon>
        <taxon>Segatella</taxon>
    </lineage>
</organism>
<protein>
    <submittedName>
        <fullName evidence="1">Uncharacterized protein</fullName>
    </submittedName>
</protein>
<dbReference type="EMBL" id="VZBZ01000074">
    <property type="protein sequence ID" value="MQN77335.1"/>
    <property type="molecule type" value="Genomic_DNA"/>
</dbReference>